<dbReference type="SUPFAM" id="SSF141868">
    <property type="entry name" value="EAL domain-like"/>
    <property type="match status" value="1"/>
</dbReference>
<dbReference type="EMBL" id="CALZ01000067">
    <property type="protein sequence ID" value="CCK83301.1"/>
    <property type="molecule type" value="Genomic_DNA"/>
</dbReference>
<dbReference type="InterPro" id="IPR001633">
    <property type="entry name" value="EAL_dom"/>
</dbReference>
<evidence type="ECO:0000313" key="3">
    <source>
        <dbReference type="EMBL" id="CCK83301.1"/>
    </source>
</evidence>
<dbReference type="SMART" id="SM00267">
    <property type="entry name" value="GGDEF"/>
    <property type="match status" value="1"/>
</dbReference>
<proteinExistence type="predicted"/>
<dbReference type="InterPro" id="IPR000160">
    <property type="entry name" value="GGDEF_dom"/>
</dbReference>
<dbReference type="PANTHER" id="PTHR33121">
    <property type="entry name" value="CYCLIC DI-GMP PHOSPHODIESTERASE PDEF"/>
    <property type="match status" value="1"/>
</dbReference>
<reference evidence="3 4" key="1">
    <citation type="submission" date="2012-08" db="EMBL/GenBank/DDBJ databases">
        <title>Draft Genome Sequences of Lactobacillus equicursoris CIP 110162T, isolated from thoroughbred racehorse feces and Lactobacillus sp. CRBIP 24.137 isolated from urine of human.</title>
        <authorList>
            <person name="Cousin S."/>
            <person name="Loux V."/>
            <person name="Ma L."/>
            <person name="Creno S."/>
            <person name="Clermont D."/>
            <person name="Bizet C."/>
            <person name="Bouchier C."/>
        </authorList>
    </citation>
    <scope>NUCLEOTIDE SEQUENCE [LARGE SCALE GENOMIC DNA]</scope>
    <source>
        <strain evidence="3 4">66c</strain>
    </source>
</reference>
<dbReference type="SUPFAM" id="SSF55073">
    <property type="entry name" value="Nucleotide cyclase"/>
    <property type="match status" value="1"/>
</dbReference>
<evidence type="ECO:0000259" key="1">
    <source>
        <dbReference type="PROSITE" id="PS50883"/>
    </source>
</evidence>
<dbReference type="SMART" id="SM00052">
    <property type="entry name" value="EAL"/>
    <property type="match status" value="1"/>
</dbReference>
<dbReference type="AlphaFoldDB" id="K0NSB2"/>
<dbReference type="Pfam" id="PF00563">
    <property type="entry name" value="EAL"/>
    <property type="match status" value="1"/>
</dbReference>
<dbReference type="InterPro" id="IPR035919">
    <property type="entry name" value="EAL_sf"/>
</dbReference>
<dbReference type="GO" id="GO:0071111">
    <property type="term" value="F:cyclic-guanylate-specific phosphodiesterase activity"/>
    <property type="evidence" value="ECO:0007669"/>
    <property type="project" value="InterPro"/>
</dbReference>
<accession>K0NSB2</accession>
<gene>
    <name evidence="3" type="ORF">BN146_03345</name>
</gene>
<name>K0NSB2_9LACO</name>
<dbReference type="PROSITE" id="PS50883">
    <property type="entry name" value="EAL"/>
    <property type="match status" value="1"/>
</dbReference>
<dbReference type="Gene3D" id="3.30.70.270">
    <property type="match status" value="1"/>
</dbReference>
<feature type="domain" description="GGDEF" evidence="2">
    <location>
        <begin position="95"/>
        <end position="217"/>
    </location>
</feature>
<organism evidence="3 4">
    <name type="scientific">Lactobacillus equicursoris 66c</name>
    <dbReference type="NCBI Taxonomy" id="872326"/>
    <lineage>
        <taxon>Bacteria</taxon>
        <taxon>Bacillati</taxon>
        <taxon>Bacillota</taxon>
        <taxon>Bacilli</taxon>
        <taxon>Lactobacillales</taxon>
        <taxon>Lactobacillaceae</taxon>
        <taxon>Lactobacillus</taxon>
    </lineage>
</organism>
<dbReference type="Gene3D" id="3.20.20.450">
    <property type="entry name" value="EAL domain"/>
    <property type="match status" value="1"/>
</dbReference>
<protein>
    <submittedName>
        <fullName evidence="3">Uncharacterized protein</fullName>
    </submittedName>
</protein>
<dbReference type="InterPro" id="IPR043128">
    <property type="entry name" value="Rev_trsase/Diguanyl_cyclase"/>
</dbReference>
<dbReference type="InterPro" id="IPR029787">
    <property type="entry name" value="Nucleotide_cyclase"/>
</dbReference>
<dbReference type="CDD" id="cd01948">
    <property type="entry name" value="EAL"/>
    <property type="match status" value="1"/>
</dbReference>
<evidence type="ECO:0000313" key="4">
    <source>
        <dbReference type="Proteomes" id="UP000009325"/>
    </source>
</evidence>
<dbReference type="PROSITE" id="PS50887">
    <property type="entry name" value="GGDEF"/>
    <property type="match status" value="1"/>
</dbReference>
<dbReference type="Proteomes" id="UP000009325">
    <property type="component" value="Unassembled WGS sequence"/>
</dbReference>
<comment type="caution">
    <text evidence="3">The sequence shown here is derived from an EMBL/GenBank/DDBJ whole genome shotgun (WGS) entry which is preliminary data.</text>
</comment>
<feature type="domain" description="EAL" evidence="1">
    <location>
        <begin position="229"/>
        <end position="483"/>
    </location>
</feature>
<dbReference type="InterPro" id="IPR050706">
    <property type="entry name" value="Cyclic-di-GMP_PDE-like"/>
</dbReference>
<dbReference type="NCBIfam" id="TIGR00254">
    <property type="entry name" value="GGDEF"/>
    <property type="match status" value="1"/>
</dbReference>
<dbReference type="Pfam" id="PF00990">
    <property type="entry name" value="GGDEF"/>
    <property type="match status" value="1"/>
</dbReference>
<sequence length="622" mass="70908">MIQLTRERIAYYSQQEHLQSTPQIAAGYIRMTKEKQPLDNLLKQADSKMYAEKQSMKTGDRAANFFTDEITGLPNANYFHNFAGKYLKKLSKEGKQASIVLFNVAGMHAFNDQFGYKKGDELLRKVSRLLHENFREEEDVLLRYTEDNFLLVTTSPIEPLLARIKKVAGDVSQAESVGLKAGIYELDKGQIDVIAAVDLAKRAMQSIGKSRQQIYAVYGPAVQEIYDRQDFVLLNFKKALQDGEISAHFQPVIRSLTGQIASFEALARWENPERGLIPPDQFISTLEKARLIQLLDLEIFEQVCQQQARAQKAGLPIPVVSVNLSPIDLQSRQIVDDVEKIRQKYGIPAKYLKIEVLESIISQAPEELEGVIEAFHECGYKVWMDDFGSGYSSLNNLKDFSFDLMKIDMEFLKGFTENSQSKIIISEVVDMAKRLGIATLCEGIENRRQSDFLKEIGCQFQQGYLFGKSMTDDDLQDFLAKHQEDLEAIDLRDYYGQIDRINVLTNPIHRLEDQNQSLGENIDVPMAIVELGKDDKFTYLYFNHALKRLVIDASKAKLGQEVAAESQFNHCLTEQMHRCQGQEDPVSADFTYEDEIYKVRMRWLAKKERDAFIFTLGQGGIS</sequence>
<dbReference type="PANTHER" id="PTHR33121:SF70">
    <property type="entry name" value="SIGNALING PROTEIN YKOW"/>
    <property type="match status" value="1"/>
</dbReference>
<evidence type="ECO:0000259" key="2">
    <source>
        <dbReference type="PROSITE" id="PS50887"/>
    </source>
</evidence>